<evidence type="ECO:0000256" key="2">
    <source>
        <dbReference type="ARBA" id="ARBA00009450"/>
    </source>
</evidence>
<evidence type="ECO:0000313" key="19">
    <source>
        <dbReference type="EMBL" id="RVT88571.1"/>
    </source>
</evidence>
<evidence type="ECO:0000256" key="1">
    <source>
        <dbReference type="ARBA" id="ARBA00004571"/>
    </source>
</evidence>
<evidence type="ECO:0000256" key="10">
    <source>
        <dbReference type="ARBA" id="ARBA00023114"/>
    </source>
</evidence>
<comment type="caution">
    <text evidence="19">The sequence shown here is derived from an EMBL/GenBank/DDBJ whole genome shotgun (WGS) entry which is preliminary data.</text>
</comment>
<organism evidence="19 20">
    <name type="scientific">Inhella crocodyli</name>
    <dbReference type="NCBI Taxonomy" id="2499851"/>
    <lineage>
        <taxon>Bacteria</taxon>
        <taxon>Pseudomonadati</taxon>
        <taxon>Pseudomonadota</taxon>
        <taxon>Betaproteobacteria</taxon>
        <taxon>Burkholderiales</taxon>
        <taxon>Sphaerotilaceae</taxon>
        <taxon>Inhella</taxon>
    </lineage>
</organism>
<evidence type="ECO:0000256" key="8">
    <source>
        <dbReference type="ARBA" id="ARBA00023047"/>
    </source>
</evidence>
<dbReference type="Pfam" id="PF22461">
    <property type="entry name" value="SLBB_2"/>
    <property type="match status" value="1"/>
</dbReference>
<keyword evidence="3" id="KW-0813">Transport</keyword>
<dbReference type="Gene3D" id="3.10.560.10">
    <property type="entry name" value="Outer membrane lipoprotein wza domain like"/>
    <property type="match status" value="4"/>
</dbReference>
<evidence type="ECO:0000259" key="17">
    <source>
        <dbReference type="Pfam" id="PF10531"/>
    </source>
</evidence>
<gene>
    <name evidence="19" type="ORF">EOD73_06275</name>
</gene>
<protein>
    <submittedName>
        <fullName evidence="19">Sugar ABC transporter substrate-binding protein</fullName>
    </submittedName>
</protein>
<dbReference type="GO" id="GO:0015159">
    <property type="term" value="F:polysaccharide transmembrane transporter activity"/>
    <property type="evidence" value="ECO:0007669"/>
    <property type="project" value="InterPro"/>
</dbReference>
<dbReference type="InterPro" id="IPR019554">
    <property type="entry name" value="Soluble_ligand-bd"/>
</dbReference>
<keyword evidence="12" id="KW-0564">Palmitate</keyword>
<dbReference type="Proteomes" id="UP000288587">
    <property type="component" value="Unassembled WGS sequence"/>
</dbReference>
<evidence type="ECO:0000256" key="3">
    <source>
        <dbReference type="ARBA" id="ARBA00022448"/>
    </source>
</evidence>
<evidence type="ECO:0000256" key="15">
    <source>
        <dbReference type="SAM" id="MobiDB-lite"/>
    </source>
</evidence>
<keyword evidence="4" id="KW-1134">Transmembrane beta strand</keyword>
<feature type="domain" description="Soluble ligand binding" evidence="17">
    <location>
        <begin position="392"/>
        <end position="427"/>
    </location>
</feature>
<comment type="similarity">
    <text evidence="2">Belongs to the BexD/CtrA/VexA family.</text>
</comment>
<dbReference type="Pfam" id="PF10531">
    <property type="entry name" value="SLBB"/>
    <property type="match status" value="3"/>
</dbReference>
<evidence type="ECO:0000259" key="18">
    <source>
        <dbReference type="Pfam" id="PF22461"/>
    </source>
</evidence>
<evidence type="ECO:0000256" key="11">
    <source>
        <dbReference type="ARBA" id="ARBA00023136"/>
    </source>
</evidence>
<dbReference type="GO" id="GO:0006811">
    <property type="term" value="P:monoatomic ion transport"/>
    <property type="evidence" value="ECO:0007669"/>
    <property type="project" value="UniProtKB-KW"/>
</dbReference>
<keyword evidence="14" id="KW-0449">Lipoprotein</keyword>
<dbReference type="GO" id="GO:0046930">
    <property type="term" value="C:pore complex"/>
    <property type="evidence" value="ECO:0007669"/>
    <property type="project" value="UniProtKB-KW"/>
</dbReference>
<dbReference type="GO" id="GO:0015288">
    <property type="term" value="F:porin activity"/>
    <property type="evidence" value="ECO:0007669"/>
    <property type="project" value="UniProtKB-KW"/>
</dbReference>
<keyword evidence="8" id="KW-0625">Polysaccharide transport</keyword>
<proteinExistence type="inferred from homology"/>
<evidence type="ECO:0000256" key="6">
    <source>
        <dbReference type="ARBA" id="ARBA00022692"/>
    </source>
</evidence>
<evidence type="ECO:0000256" key="4">
    <source>
        <dbReference type="ARBA" id="ARBA00022452"/>
    </source>
</evidence>
<keyword evidence="20" id="KW-1185">Reference proteome</keyword>
<name>A0A3S2UKX1_9BURK</name>
<evidence type="ECO:0000256" key="7">
    <source>
        <dbReference type="ARBA" id="ARBA00022729"/>
    </source>
</evidence>
<comment type="subcellular location">
    <subcellularLocation>
        <location evidence="1">Cell outer membrane</location>
        <topology evidence="1">Multi-pass membrane protein</topology>
    </subcellularLocation>
</comment>
<feature type="compositionally biased region" description="Basic and acidic residues" evidence="15">
    <location>
        <begin position="53"/>
        <end position="80"/>
    </location>
</feature>
<evidence type="ECO:0000256" key="12">
    <source>
        <dbReference type="ARBA" id="ARBA00023139"/>
    </source>
</evidence>
<keyword evidence="9" id="KW-0406">Ion transport</keyword>
<evidence type="ECO:0000256" key="13">
    <source>
        <dbReference type="ARBA" id="ARBA00023237"/>
    </source>
</evidence>
<dbReference type="InterPro" id="IPR003715">
    <property type="entry name" value="Poly_export_N"/>
</dbReference>
<keyword evidence="6" id="KW-0812">Transmembrane</keyword>
<dbReference type="InterPro" id="IPR049712">
    <property type="entry name" value="Poly_export"/>
</dbReference>
<dbReference type="PANTHER" id="PTHR33619:SF3">
    <property type="entry name" value="POLYSACCHARIDE EXPORT PROTEIN GFCE-RELATED"/>
    <property type="match status" value="1"/>
</dbReference>
<feature type="domain" description="SLBB" evidence="18">
    <location>
        <begin position="220"/>
        <end position="297"/>
    </location>
</feature>
<feature type="domain" description="Soluble ligand binding" evidence="17">
    <location>
        <begin position="304"/>
        <end position="345"/>
    </location>
</feature>
<reference evidence="19 20" key="1">
    <citation type="submission" date="2019-01" db="EMBL/GenBank/DDBJ databases">
        <authorList>
            <person name="Chen W.-M."/>
        </authorList>
    </citation>
    <scope>NUCLEOTIDE SEQUENCE [LARGE SCALE GENOMIC DNA]</scope>
    <source>
        <strain evidence="19 20">CCP-18</strain>
    </source>
</reference>
<feature type="region of interest" description="Disordered" evidence="15">
    <location>
        <begin position="43"/>
        <end position="80"/>
    </location>
</feature>
<evidence type="ECO:0000313" key="20">
    <source>
        <dbReference type="Proteomes" id="UP000288587"/>
    </source>
</evidence>
<dbReference type="EMBL" id="SACM01000001">
    <property type="protein sequence ID" value="RVT88571.1"/>
    <property type="molecule type" value="Genomic_DNA"/>
</dbReference>
<dbReference type="InterPro" id="IPR054765">
    <property type="entry name" value="SLBB_dom"/>
</dbReference>
<evidence type="ECO:0000256" key="14">
    <source>
        <dbReference type="ARBA" id="ARBA00023288"/>
    </source>
</evidence>
<dbReference type="GO" id="GO:0009279">
    <property type="term" value="C:cell outer membrane"/>
    <property type="evidence" value="ECO:0007669"/>
    <property type="project" value="UniProtKB-SubCell"/>
</dbReference>
<keyword evidence="10" id="KW-0626">Porin</keyword>
<dbReference type="Gene3D" id="3.30.1950.10">
    <property type="entry name" value="wza like domain"/>
    <property type="match status" value="1"/>
</dbReference>
<dbReference type="Pfam" id="PF02563">
    <property type="entry name" value="Poly_export"/>
    <property type="match status" value="1"/>
</dbReference>
<dbReference type="AlphaFoldDB" id="A0A3S2UKX1"/>
<accession>A0A3S2UKX1</accession>
<evidence type="ECO:0000256" key="9">
    <source>
        <dbReference type="ARBA" id="ARBA00023065"/>
    </source>
</evidence>
<keyword evidence="5" id="KW-0762">Sugar transport</keyword>
<keyword evidence="7" id="KW-0732">Signal</keyword>
<feature type="domain" description="Soluble ligand binding" evidence="17">
    <location>
        <begin position="530"/>
        <end position="578"/>
    </location>
</feature>
<dbReference type="PANTHER" id="PTHR33619">
    <property type="entry name" value="POLYSACCHARIDE EXPORT PROTEIN GFCE-RELATED"/>
    <property type="match status" value="1"/>
</dbReference>
<evidence type="ECO:0000259" key="16">
    <source>
        <dbReference type="Pfam" id="PF02563"/>
    </source>
</evidence>
<evidence type="ECO:0000256" key="5">
    <source>
        <dbReference type="ARBA" id="ARBA00022597"/>
    </source>
</evidence>
<feature type="domain" description="Polysaccharide export protein N-terminal" evidence="16">
    <location>
        <begin position="141"/>
        <end position="213"/>
    </location>
</feature>
<keyword evidence="13" id="KW-0998">Cell outer membrane</keyword>
<keyword evidence="11" id="KW-0472">Membrane</keyword>
<sequence>MLLSANMVIAMRPFLIVCSVLLAWVVAPAWAQRVIPTEVAPAAGPVQIQQQPESREEKAAKDEKKKKRQSGELSDKSTDADAPRWVMPLSEFERHVTRMAATPKTERDLQGEPIDWVRRYGSELLWAPAATESGADQALVADDYIVGPGDELIVDLWGSVSASLRTKVSQRGTISLPRIGSIGVAGTRFADLPNVLRARVGEQFRNFEVAVSLGEIRQVRVFVTGFVVKPGVHLVSAAAGITQALAAAGGPSAVGTMRQVQLRRKGALVETLDLYDLLLRGDLKADPRLQAGDVLHVPAVGPQVAVIGSVNSPAVFELKGEESVADLLRMAGGLAPVANREQAAVVGLGRNAPARAVDLAQASRLKLQAGEVLRVHSLSELNLPTLAGARRIRVEGEVQRPGDYVLPAQATLRDAVAAAGGLTPQAYLFGAEFNRESVRQSQLEAYDRSLRELEAEFTRAAVTRRERLGPPEEQANPAQPLIHSRILERLRQVQPTGRVVLQLEPDAKDLPAVSLEDGDRLLVPSRSSSVHVYGSVFNTGSFLFQPGKKVGDYLRQAGGATRNADTAEVFVLRADGSVVSARHSESGWWRQGLQNLPALPGDTVFMPEELDKVRWSSVLKDWALIVSQFGLGAVALKNLTQ</sequence>